<name>A0A369TQX8_9RHOB</name>
<dbReference type="AlphaFoldDB" id="A0A369TQX8"/>
<feature type="transmembrane region" description="Helical" evidence="1">
    <location>
        <begin position="75"/>
        <end position="108"/>
    </location>
</feature>
<organism evidence="3 4">
    <name type="scientific">Thalassococcus profundi</name>
    <dbReference type="NCBI Taxonomy" id="2282382"/>
    <lineage>
        <taxon>Bacteria</taxon>
        <taxon>Pseudomonadati</taxon>
        <taxon>Pseudomonadota</taxon>
        <taxon>Alphaproteobacteria</taxon>
        <taxon>Rhodobacterales</taxon>
        <taxon>Roseobacteraceae</taxon>
        <taxon>Thalassococcus</taxon>
    </lineage>
</organism>
<evidence type="ECO:0000259" key="2">
    <source>
        <dbReference type="Pfam" id="PF07331"/>
    </source>
</evidence>
<evidence type="ECO:0000313" key="3">
    <source>
        <dbReference type="EMBL" id="RDD67570.1"/>
    </source>
</evidence>
<keyword evidence="1" id="KW-0472">Membrane</keyword>
<evidence type="ECO:0000313" key="4">
    <source>
        <dbReference type="Proteomes" id="UP000253977"/>
    </source>
</evidence>
<proteinExistence type="predicted"/>
<feature type="domain" description="DUF1468" evidence="2">
    <location>
        <begin position="4"/>
        <end position="140"/>
    </location>
</feature>
<keyword evidence="4" id="KW-1185">Reference proteome</keyword>
<dbReference type="Pfam" id="PF07331">
    <property type="entry name" value="TctB"/>
    <property type="match status" value="1"/>
</dbReference>
<dbReference type="InterPro" id="IPR009936">
    <property type="entry name" value="DUF1468"/>
</dbReference>
<protein>
    <submittedName>
        <fullName evidence="3">Tripartite tricarboxylate transporter TctB family protein</fullName>
    </submittedName>
</protein>
<keyword evidence="1" id="KW-0812">Transmembrane</keyword>
<accession>A0A369TQX8</accession>
<reference evidence="3 4" key="1">
    <citation type="submission" date="2018-07" db="EMBL/GenBank/DDBJ databases">
        <title>Thalassococcus profundi sp. nov., a marine bacterium isolated from deep seawater of Okinawa Trough.</title>
        <authorList>
            <person name="Yu M."/>
        </authorList>
    </citation>
    <scope>NUCLEOTIDE SEQUENCE [LARGE SCALE GENOMIC DNA]</scope>
    <source>
        <strain evidence="3 4">WRAS1</strain>
    </source>
</reference>
<dbReference type="EMBL" id="QPMK01000002">
    <property type="protein sequence ID" value="RDD67570.1"/>
    <property type="molecule type" value="Genomic_DNA"/>
</dbReference>
<feature type="transmembrane region" description="Helical" evidence="1">
    <location>
        <begin position="38"/>
        <end position="55"/>
    </location>
</feature>
<keyword evidence="1" id="KW-1133">Transmembrane helix</keyword>
<evidence type="ECO:0000256" key="1">
    <source>
        <dbReference type="SAM" id="Phobius"/>
    </source>
</evidence>
<dbReference type="RefSeq" id="WP_114509385.1">
    <property type="nucleotide sequence ID" value="NZ_QPMK01000002.1"/>
</dbReference>
<dbReference type="Proteomes" id="UP000253977">
    <property type="component" value="Unassembled WGS sequence"/>
</dbReference>
<comment type="caution">
    <text evidence="3">The sequence shown here is derived from an EMBL/GenBank/DDBJ whole genome shotgun (WGS) entry which is preliminary data.</text>
</comment>
<sequence>MRIAFFVALLAASIFYSYIAFADLNFMTRSGRLGPGFFPRILGATAIVMTIWALLDEMRNEDAPHGAAQQWRDVALLMALALGYAVLLRLFGGLVATVIFLAVALSLLNRGKPLKNALISVLVPAFVYLLFDRILNANMPPALIDLPI</sequence>
<dbReference type="OrthoDB" id="8455333at2"/>
<feature type="transmembrane region" description="Helical" evidence="1">
    <location>
        <begin position="114"/>
        <end position="131"/>
    </location>
</feature>
<gene>
    <name evidence="3" type="ORF">DU478_02635</name>
</gene>